<evidence type="ECO:0000313" key="1">
    <source>
        <dbReference type="EMBL" id="DAD87594.1"/>
    </source>
</evidence>
<name>A0A8S5N000_9CAUD</name>
<accession>A0A8S5N000</accession>
<proteinExistence type="predicted"/>
<organism evidence="1">
    <name type="scientific">Siphoviridae sp. ctAUQ2</name>
    <dbReference type="NCBI Taxonomy" id="2826182"/>
    <lineage>
        <taxon>Viruses</taxon>
        <taxon>Duplodnaviria</taxon>
        <taxon>Heunggongvirae</taxon>
        <taxon>Uroviricota</taxon>
        <taxon>Caudoviricetes</taxon>
    </lineage>
</organism>
<reference evidence="1" key="1">
    <citation type="journal article" date="2021" name="Proc. Natl. Acad. Sci. U.S.A.">
        <title>A Catalog of Tens of Thousands of Viruses from Human Metagenomes Reveals Hidden Associations with Chronic Diseases.</title>
        <authorList>
            <person name="Tisza M.J."/>
            <person name="Buck C.B."/>
        </authorList>
    </citation>
    <scope>NUCLEOTIDE SEQUENCE</scope>
    <source>
        <strain evidence="1">CtAUQ2</strain>
    </source>
</reference>
<sequence>MKLKNIVYGVKYSVSICQSIILICNQQQSHELFFQKKYLL</sequence>
<protein>
    <submittedName>
        <fullName evidence="1">Uncharacterized protein</fullName>
    </submittedName>
</protein>
<dbReference type="EMBL" id="BK015022">
    <property type="protein sequence ID" value="DAD87594.1"/>
    <property type="molecule type" value="Genomic_DNA"/>
</dbReference>